<gene>
    <name evidence="1" type="ORF">N310_02863</name>
</gene>
<dbReference type="EMBL" id="KK825704">
    <property type="protein sequence ID" value="KFP72594.1"/>
    <property type="molecule type" value="Genomic_DNA"/>
</dbReference>
<evidence type="ECO:0000313" key="1">
    <source>
        <dbReference type="EMBL" id="KFP72594.1"/>
    </source>
</evidence>
<evidence type="ECO:0000313" key="2">
    <source>
        <dbReference type="Proteomes" id="UP000053537"/>
    </source>
</evidence>
<dbReference type="AlphaFoldDB" id="A0A091MHF5"/>
<feature type="non-terminal residue" evidence="1">
    <location>
        <position position="39"/>
    </location>
</feature>
<protein>
    <submittedName>
        <fullName evidence="1">Uncharacterized protein</fullName>
    </submittedName>
</protein>
<reference evidence="1 2" key="1">
    <citation type="submission" date="2014-04" db="EMBL/GenBank/DDBJ databases">
        <title>Genome evolution of avian class.</title>
        <authorList>
            <person name="Zhang G."/>
            <person name="Li C."/>
        </authorList>
    </citation>
    <scope>NUCLEOTIDE SEQUENCE [LARGE SCALE GENOMIC DNA]</scope>
    <source>
        <strain evidence="1">BGI_N310</strain>
    </source>
</reference>
<name>A0A091MHF5_9PASS</name>
<keyword evidence="2" id="KW-1185">Reference proteome</keyword>
<proteinExistence type="predicted"/>
<feature type="non-terminal residue" evidence="1">
    <location>
        <position position="1"/>
    </location>
</feature>
<dbReference type="Proteomes" id="UP000053537">
    <property type="component" value="Unassembled WGS sequence"/>
</dbReference>
<organism evidence="1 2">
    <name type="scientific">Acanthisitta chloris</name>
    <name type="common">rifleman</name>
    <dbReference type="NCBI Taxonomy" id="57068"/>
    <lineage>
        <taxon>Eukaryota</taxon>
        <taxon>Metazoa</taxon>
        <taxon>Chordata</taxon>
        <taxon>Craniata</taxon>
        <taxon>Vertebrata</taxon>
        <taxon>Euteleostomi</taxon>
        <taxon>Archelosauria</taxon>
        <taxon>Archosauria</taxon>
        <taxon>Dinosauria</taxon>
        <taxon>Saurischia</taxon>
        <taxon>Theropoda</taxon>
        <taxon>Coelurosauria</taxon>
        <taxon>Aves</taxon>
        <taxon>Neognathae</taxon>
        <taxon>Neoaves</taxon>
        <taxon>Telluraves</taxon>
        <taxon>Australaves</taxon>
        <taxon>Passeriformes</taxon>
        <taxon>Acanthisittidae</taxon>
        <taxon>Acanthisitta</taxon>
    </lineage>
</organism>
<accession>A0A091MHF5</accession>
<sequence>GHIRVGLLDFFVCCTGVGEFIPGIRVLQVPPQPRHLRRE</sequence>